<evidence type="ECO:0000256" key="1">
    <source>
        <dbReference type="ARBA" id="ARBA00004442"/>
    </source>
</evidence>
<evidence type="ECO:0000256" key="2">
    <source>
        <dbReference type="ARBA" id="ARBA00006275"/>
    </source>
</evidence>
<dbReference type="SUPFAM" id="SSF48452">
    <property type="entry name" value="TPR-like"/>
    <property type="match status" value="1"/>
</dbReference>
<dbReference type="InterPro" id="IPR011990">
    <property type="entry name" value="TPR-like_helical_dom_sf"/>
</dbReference>
<feature type="chain" id="PRO_5047523965" evidence="6">
    <location>
        <begin position="20"/>
        <end position="574"/>
    </location>
</feature>
<feature type="signal peptide" evidence="6">
    <location>
        <begin position="1"/>
        <end position="19"/>
    </location>
</feature>
<dbReference type="InterPro" id="IPR033985">
    <property type="entry name" value="SusD-like_N"/>
</dbReference>
<dbReference type="PROSITE" id="PS51257">
    <property type="entry name" value="PROKAR_LIPOPROTEIN"/>
    <property type="match status" value="1"/>
</dbReference>
<evidence type="ECO:0000256" key="3">
    <source>
        <dbReference type="ARBA" id="ARBA00022729"/>
    </source>
</evidence>
<evidence type="ECO:0000259" key="8">
    <source>
        <dbReference type="Pfam" id="PF14322"/>
    </source>
</evidence>
<sequence>MKKIIYMLSLLCSFLGACNDDSFLREKPEDFLTVDNAFLNINQFRTGVNQMYSQVRALYNNNDSRNDWVLMGIGLDVFTAPTPDTEVSQPEFNDWKKVNSSNSIASAWWHSGYSIIKNCNELLFQTENPNVVWNVKGEKEEIQAEIRFFRAFAYRCLANIFGGVPIVDKPVTEPRLDFVRVTRTEVYEFAIQDAEFAATYLPVKLTQDGRVVRATADHLLAELYLAYSDNGGTKSYDKAIEAASRVIDGKDGDYGLMKERFGQRKGEAGKNVYWDLFRMGNQNYLEAGNRECLWAIQFAYNTPGGTNKWDRPLFERHFWPNFWQKAKFGYDGVARDNTGRGVAFVRPTTYMIYDIWDNCGGDIRNSEVNIARKFYAPYVLKGGVEVKDYDTTYVTPVVLTDGTEIEVRLKPGDEIKKEWWTSASDTMTSYFPRFFKFGTDKHIDGKPDNGFVPDWYIFRVADTYLLRAEAYLKAGNKGGAVKDVNTVRERAKASLINENQLDIDYILDERARELLGEEQRFMTLSRMNMVYQRTKKYGRNVSAASIQEYNNLLPIPQSAIDSNLEAELRQNEGY</sequence>
<organism evidence="9 10">
    <name type="scientific">Parabacteroides segnis</name>
    <dbReference type="NCBI Taxonomy" id="2763058"/>
    <lineage>
        <taxon>Bacteria</taxon>
        <taxon>Pseudomonadati</taxon>
        <taxon>Bacteroidota</taxon>
        <taxon>Bacteroidia</taxon>
        <taxon>Bacteroidales</taxon>
        <taxon>Tannerellaceae</taxon>
        <taxon>Parabacteroides</taxon>
    </lineage>
</organism>
<dbReference type="Proteomes" id="UP000644010">
    <property type="component" value="Unassembled WGS sequence"/>
</dbReference>
<evidence type="ECO:0000313" key="10">
    <source>
        <dbReference type="Proteomes" id="UP000644010"/>
    </source>
</evidence>
<evidence type="ECO:0000256" key="6">
    <source>
        <dbReference type="SAM" id="SignalP"/>
    </source>
</evidence>
<gene>
    <name evidence="9" type="ORF">H8S77_00230</name>
</gene>
<protein>
    <submittedName>
        <fullName evidence="9">RagB/SusD family nutrient uptake outer membrane protein</fullName>
    </submittedName>
</protein>
<proteinExistence type="inferred from homology"/>
<keyword evidence="4" id="KW-0472">Membrane</keyword>
<evidence type="ECO:0000256" key="5">
    <source>
        <dbReference type="ARBA" id="ARBA00023237"/>
    </source>
</evidence>
<keyword evidence="3 6" id="KW-0732">Signal</keyword>
<comment type="similarity">
    <text evidence="2">Belongs to the SusD family.</text>
</comment>
<dbReference type="Pfam" id="PF14322">
    <property type="entry name" value="SusD-like_3"/>
    <property type="match status" value="1"/>
</dbReference>
<evidence type="ECO:0000313" key="9">
    <source>
        <dbReference type="EMBL" id="MBC5641316.1"/>
    </source>
</evidence>
<dbReference type="Pfam" id="PF07980">
    <property type="entry name" value="SusD_RagB"/>
    <property type="match status" value="1"/>
</dbReference>
<reference evidence="9 10" key="1">
    <citation type="submission" date="2020-08" db="EMBL/GenBank/DDBJ databases">
        <title>Genome public.</title>
        <authorList>
            <person name="Liu C."/>
            <person name="Sun Q."/>
        </authorList>
    </citation>
    <scope>NUCLEOTIDE SEQUENCE [LARGE SCALE GENOMIC DNA]</scope>
    <source>
        <strain evidence="9 10">BX2</strain>
    </source>
</reference>
<dbReference type="RefSeq" id="WP_186957826.1">
    <property type="nucleotide sequence ID" value="NZ_JACOOI010000001.1"/>
</dbReference>
<name>A0ABR7DVY2_9BACT</name>
<comment type="subcellular location">
    <subcellularLocation>
        <location evidence="1">Cell outer membrane</location>
    </subcellularLocation>
</comment>
<dbReference type="InterPro" id="IPR012944">
    <property type="entry name" value="SusD_RagB_dom"/>
</dbReference>
<accession>A0ABR7DVY2</accession>
<feature type="domain" description="SusD-like N-terminal" evidence="8">
    <location>
        <begin position="43"/>
        <end position="224"/>
    </location>
</feature>
<evidence type="ECO:0000256" key="4">
    <source>
        <dbReference type="ARBA" id="ARBA00023136"/>
    </source>
</evidence>
<evidence type="ECO:0000259" key="7">
    <source>
        <dbReference type="Pfam" id="PF07980"/>
    </source>
</evidence>
<comment type="caution">
    <text evidence="9">The sequence shown here is derived from an EMBL/GenBank/DDBJ whole genome shotgun (WGS) entry which is preliminary data.</text>
</comment>
<feature type="domain" description="RagB/SusD" evidence="7">
    <location>
        <begin position="321"/>
        <end position="574"/>
    </location>
</feature>
<dbReference type="EMBL" id="JACOOI010000001">
    <property type="protein sequence ID" value="MBC5641316.1"/>
    <property type="molecule type" value="Genomic_DNA"/>
</dbReference>
<keyword evidence="10" id="KW-1185">Reference proteome</keyword>
<dbReference type="Gene3D" id="1.25.40.390">
    <property type="match status" value="1"/>
</dbReference>
<keyword evidence="5" id="KW-0998">Cell outer membrane</keyword>